<dbReference type="InParanoid" id="A0A165KGX1"/>
<sequence length="251" mass="27915">MLPSKRCSQREHPLYPVLLVQLGLGSHGVRAGTNLAVRTVIHDQTVSGGKRGIRLHRWTLRKASDDGRTGLPVQFPSCPLTTMSSCEFSTSADTAYQRLPVELVLDILVHAAAVGLHSDRPWAVSLLRVSSDVYGHLKPVIHRYMVMTRANIASVLSISRDPRSAHVFGSVRRLVITFQVRLGRVGAFCLPRRGQIVVRGRKNYPSALQILSDSGRSFSYRHGLTWSERIPTSTSRGPLHDFLHDRQGQMP</sequence>
<gene>
    <name evidence="1" type="ORF">EXIGLDRAFT_431657</name>
</gene>
<protein>
    <submittedName>
        <fullName evidence="1">Uncharacterized protein</fullName>
    </submittedName>
</protein>
<organism evidence="1 2">
    <name type="scientific">Exidia glandulosa HHB12029</name>
    <dbReference type="NCBI Taxonomy" id="1314781"/>
    <lineage>
        <taxon>Eukaryota</taxon>
        <taxon>Fungi</taxon>
        <taxon>Dikarya</taxon>
        <taxon>Basidiomycota</taxon>
        <taxon>Agaricomycotina</taxon>
        <taxon>Agaricomycetes</taxon>
        <taxon>Auriculariales</taxon>
        <taxon>Exidiaceae</taxon>
        <taxon>Exidia</taxon>
    </lineage>
</organism>
<keyword evidence="2" id="KW-1185">Reference proteome</keyword>
<name>A0A165KGX1_EXIGL</name>
<dbReference type="AlphaFoldDB" id="A0A165KGX1"/>
<accession>A0A165KGX1</accession>
<dbReference type="EMBL" id="KV425944">
    <property type="protein sequence ID" value="KZV96317.1"/>
    <property type="molecule type" value="Genomic_DNA"/>
</dbReference>
<proteinExistence type="predicted"/>
<evidence type="ECO:0000313" key="1">
    <source>
        <dbReference type="EMBL" id="KZV96317.1"/>
    </source>
</evidence>
<dbReference type="Proteomes" id="UP000077266">
    <property type="component" value="Unassembled WGS sequence"/>
</dbReference>
<reference evidence="1 2" key="1">
    <citation type="journal article" date="2016" name="Mol. Biol. Evol.">
        <title>Comparative Genomics of Early-Diverging Mushroom-Forming Fungi Provides Insights into the Origins of Lignocellulose Decay Capabilities.</title>
        <authorList>
            <person name="Nagy L.G."/>
            <person name="Riley R."/>
            <person name="Tritt A."/>
            <person name="Adam C."/>
            <person name="Daum C."/>
            <person name="Floudas D."/>
            <person name="Sun H."/>
            <person name="Yadav J.S."/>
            <person name="Pangilinan J."/>
            <person name="Larsson K.H."/>
            <person name="Matsuura K."/>
            <person name="Barry K."/>
            <person name="Labutti K."/>
            <person name="Kuo R."/>
            <person name="Ohm R.A."/>
            <person name="Bhattacharya S.S."/>
            <person name="Shirouzu T."/>
            <person name="Yoshinaga Y."/>
            <person name="Martin F.M."/>
            <person name="Grigoriev I.V."/>
            <person name="Hibbett D.S."/>
        </authorList>
    </citation>
    <scope>NUCLEOTIDE SEQUENCE [LARGE SCALE GENOMIC DNA]</scope>
    <source>
        <strain evidence="1 2">HHB12029</strain>
    </source>
</reference>
<dbReference type="OrthoDB" id="3145912at2759"/>
<evidence type="ECO:0000313" key="2">
    <source>
        <dbReference type="Proteomes" id="UP000077266"/>
    </source>
</evidence>